<sequence>MFHTAKTGVAIAAAAAAMFTMGVAPLAAHAADGAVHCTGVNSCKGTSECKTAKNECKGQNSCKGQGWVSKSSAAECTKAGGTVAK</sequence>
<proteinExistence type="predicted"/>
<evidence type="ECO:0000256" key="1">
    <source>
        <dbReference type="SAM" id="SignalP"/>
    </source>
</evidence>
<organism evidence="2 3">
    <name type="scientific">Ideonella azotifigens</name>
    <dbReference type="NCBI Taxonomy" id="513160"/>
    <lineage>
        <taxon>Bacteria</taxon>
        <taxon>Pseudomonadati</taxon>
        <taxon>Pseudomonadota</taxon>
        <taxon>Betaproteobacteria</taxon>
        <taxon>Burkholderiales</taxon>
        <taxon>Sphaerotilaceae</taxon>
        <taxon>Ideonella</taxon>
    </lineage>
</organism>
<keyword evidence="1" id="KW-0732">Signal</keyword>
<protein>
    <recommendedName>
        <fullName evidence="4">Silver efflux pump</fullName>
    </recommendedName>
</protein>
<evidence type="ECO:0000313" key="2">
    <source>
        <dbReference type="EMBL" id="GAA0749808.1"/>
    </source>
</evidence>
<feature type="signal peptide" evidence="1">
    <location>
        <begin position="1"/>
        <end position="30"/>
    </location>
</feature>
<evidence type="ECO:0000313" key="3">
    <source>
        <dbReference type="Proteomes" id="UP001500279"/>
    </source>
</evidence>
<comment type="caution">
    <text evidence="2">The sequence shown here is derived from an EMBL/GenBank/DDBJ whole genome shotgun (WGS) entry which is preliminary data.</text>
</comment>
<accession>A0ABN1JZ02</accession>
<dbReference type="Proteomes" id="UP001500279">
    <property type="component" value="Unassembled WGS sequence"/>
</dbReference>
<keyword evidence="3" id="KW-1185">Reference proteome</keyword>
<dbReference type="EMBL" id="BAAAEW010000011">
    <property type="protein sequence ID" value="GAA0749808.1"/>
    <property type="molecule type" value="Genomic_DNA"/>
</dbReference>
<reference evidence="2 3" key="1">
    <citation type="journal article" date="2019" name="Int. J. Syst. Evol. Microbiol.">
        <title>The Global Catalogue of Microorganisms (GCM) 10K type strain sequencing project: providing services to taxonomists for standard genome sequencing and annotation.</title>
        <authorList>
            <consortium name="The Broad Institute Genomics Platform"/>
            <consortium name="The Broad Institute Genome Sequencing Center for Infectious Disease"/>
            <person name="Wu L."/>
            <person name="Ma J."/>
        </authorList>
    </citation>
    <scope>NUCLEOTIDE SEQUENCE [LARGE SCALE GENOMIC DNA]</scope>
    <source>
        <strain evidence="2 3">JCM 15503</strain>
    </source>
</reference>
<gene>
    <name evidence="2" type="ORF">GCM10009107_20770</name>
</gene>
<feature type="chain" id="PRO_5046608413" description="Silver efflux pump" evidence="1">
    <location>
        <begin position="31"/>
        <end position="85"/>
    </location>
</feature>
<name>A0ABN1JZ02_9BURK</name>
<evidence type="ECO:0008006" key="4">
    <source>
        <dbReference type="Google" id="ProtNLM"/>
    </source>
</evidence>
<dbReference type="RefSeq" id="WP_141288389.1">
    <property type="nucleotide sequence ID" value="NZ_BAAAEW010000011.1"/>
</dbReference>